<gene>
    <name evidence="1" type="ORF">chiPu_0020564</name>
</gene>
<dbReference type="Proteomes" id="UP000287033">
    <property type="component" value="Unassembled WGS sequence"/>
</dbReference>
<evidence type="ECO:0000313" key="1">
    <source>
        <dbReference type="EMBL" id="GCC17423.1"/>
    </source>
</evidence>
<accession>A0A401RH02</accession>
<comment type="caution">
    <text evidence="1">The sequence shown here is derived from an EMBL/GenBank/DDBJ whole genome shotgun (WGS) entry which is preliminary data.</text>
</comment>
<protein>
    <recommendedName>
        <fullName evidence="3">Peptidase A1 domain-containing protein</fullName>
    </recommendedName>
</protein>
<dbReference type="AlphaFoldDB" id="A0A401RH02"/>
<organism evidence="1 2">
    <name type="scientific">Chiloscyllium punctatum</name>
    <name type="common">Brownbanded bambooshark</name>
    <name type="synonym">Hemiscyllium punctatum</name>
    <dbReference type="NCBI Taxonomy" id="137246"/>
    <lineage>
        <taxon>Eukaryota</taxon>
        <taxon>Metazoa</taxon>
        <taxon>Chordata</taxon>
        <taxon>Craniata</taxon>
        <taxon>Vertebrata</taxon>
        <taxon>Chondrichthyes</taxon>
        <taxon>Elasmobranchii</taxon>
        <taxon>Galeomorphii</taxon>
        <taxon>Galeoidea</taxon>
        <taxon>Orectolobiformes</taxon>
        <taxon>Hemiscylliidae</taxon>
        <taxon>Chiloscyllium</taxon>
    </lineage>
</organism>
<proteinExistence type="predicted"/>
<evidence type="ECO:0000313" key="2">
    <source>
        <dbReference type="Proteomes" id="UP000287033"/>
    </source>
</evidence>
<evidence type="ECO:0008006" key="3">
    <source>
        <dbReference type="Google" id="ProtNLM"/>
    </source>
</evidence>
<name>A0A401RH02_CHIPU</name>
<dbReference type="EMBL" id="BEZZ01002706">
    <property type="protein sequence ID" value="GCC17423.1"/>
    <property type="molecule type" value="Genomic_DNA"/>
</dbReference>
<sequence length="183" mass="19966">MLRKLTRAIVRGRIHRRSQYDSQTPRMKFDDGCGGVGERLISFVVDSGSVQSSEAPDSEDYLNYKTLCTVGFSTVPITDALSEPINFSIGPATATDAATISDSYPFALLSQQTLCKLNVGIHCSSECLIFENPDVHNAMLRAVISPIPEPCYQERFATLGHAPNQLPVLFSTAPFPVANGHFL</sequence>
<keyword evidence="2" id="KW-1185">Reference proteome</keyword>
<reference evidence="1 2" key="1">
    <citation type="journal article" date="2018" name="Nat. Ecol. Evol.">
        <title>Shark genomes provide insights into elasmobranch evolution and the origin of vertebrates.</title>
        <authorList>
            <person name="Hara Y"/>
            <person name="Yamaguchi K"/>
            <person name="Onimaru K"/>
            <person name="Kadota M"/>
            <person name="Koyanagi M"/>
            <person name="Keeley SD"/>
            <person name="Tatsumi K"/>
            <person name="Tanaka K"/>
            <person name="Motone F"/>
            <person name="Kageyama Y"/>
            <person name="Nozu R"/>
            <person name="Adachi N"/>
            <person name="Nishimura O"/>
            <person name="Nakagawa R"/>
            <person name="Tanegashima C"/>
            <person name="Kiyatake I"/>
            <person name="Matsumoto R"/>
            <person name="Murakumo K"/>
            <person name="Nishida K"/>
            <person name="Terakita A"/>
            <person name="Kuratani S"/>
            <person name="Sato K"/>
            <person name="Hyodo S Kuraku.S."/>
        </authorList>
    </citation>
    <scope>NUCLEOTIDE SEQUENCE [LARGE SCALE GENOMIC DNA]</scope>
</reference>